<dbReference type="PANTHER" id="PTHR10460:SF60">
    <property type="entry name" value="ABI GENE FAMILY MEMBER 3"/>
    <property type="match status" value="1"/>
</dbReference>
<evidence type="ECO:0000256" key="1">
    <source>
        <dbReference type="ARBA" id="ARBA00010020"/>
    </source>
</evidence>
<dbReference type="GO" id="GO:0001764">
    <property type="term" value="P:neuron migration"/>
    <property type="evidence" value="ECO:0007669"/>
    <property type="project" value="TreeGrafter"/>
</dbReference>
<dbReference type="GO" id="GO:0017124">
    <property type="term" value="F:SH3 domain binding"/>
    <property type="evidence" value="ECO:0007669"/>
    <property type="project" value="TreeGrafter"/>
</dbReference>
<accession>A0A8C5N6H7</accession>
<dbReference type="InterPro" id="IPR028457">
    <property type="entry name" value="ABI"/>
</dbReference>
<dbReference type="Gene3D" id="6.10.140.1620">
    <property type="match status" value="1"/>
</dbReference>
<dbReference type="GO" id="GO:0098858">
    <property type="term" value="C:actin-based cell projection"/>
    <property type="evidence" value="ECO:0007669"/>
    <property type="project" value="TreeGrafter"/>
</dbReference>
<proteinExistence type="inferred from homology"/>
<evidence type="ECO:0000313" key="3">
    <source>
        <dbReference type="Proteomes" id="UP000694680"/>
    </source>
</evidence>
<evidence type="ECO:0000313" key="2">
    <source>
        <dbReference type="Ensembl" id="ENSGWIP00000032533.1"/>
    </source>
</evidence>
<keyword evidence="3" id="KW-1185">Reference proteome</keyword>
<dbReference type="PANTHER" id="PTHR10460">
    <property type="entry name" value="ABL INTERACTOR FAMILY MEMBER"/>
    <property type="match status" value="1"/>
</dbReference>
<dbReference type="GO" id="GO:0030027">
    <property type="term" value="C:lamellipodium"/>
    <property type="evidence" value="ECO:0007669"/>
    <property type="project" value="TreeGrafter"/>
</dbReference>
<reference evidence="2" key="1">
    <citation type="submission" date="2020-06" db="EMBL/GenBank/DDBJ databases">
        <authorList>
            <consortium name="Wellcome Sanger Institute Data Sharing"/>
        </authorList>
    </citation>
    <scope>NUCLEOTIDE SEQUENCE [LARGE SCALE GENOMIC DNA]</scope>
</reference>
<dbReference type="Proteomes" id="UP000694680">
    <property type="component" value="Chromosome 19"/>
</dbReference>
<dbReference type="Ensembl" id="ENSGWIT00000035412.1">
    <property type="protein sequence ID" value="ENSGWIP00000032533.1"/>
    <property type="gene ID" value="ENSGWIG00000016755.1"/>
</dbReference>
<reference evidence="2" key="2">
    <citation type="submission" date="2025-08" db="UniProtKB">
        <authorList>
            <consortium name="Ensembl"/>
        </authorList>
    </citation>
    <scope>IDENTIFICATION</scope>
</reference>
<protein>
    <submittedName>
        <fullName evidence="2">Uncharacterized protein</fullName>
    </submittedName>
</protein>
<reference evidence="2" key="3">
    <citation type="submission" date="2025-09" db="UniProtKB">
        <authorList>
            <consortium name="Ensembl"/>
        </authorList>
    </citation>
    <scope>IDENTIFICATION</scope>
</reference>
<dbReference type="GO" id="GO:0035591">
    <property type="term" value="F:signaling adaptor activity"/>
    <property type="evidence" value="ECO:0007669"/>
    <property type="project" value="TreeGrafter"/>
</dbReference>
<organism evidence="2 3">
    <name type="scientific">Gouania willdenowi</name>
    <name type="common">Blunt-snouted clingfish</name>
    <name type="synonym">Lepadogaster willdenowi</name>
    <dbReference type="NCBI Taxonomy" id="441366"/>
    <lineage>
        <taxon>Eukaryota</taxon>
        <taxon>Metazoa</taxon>
        <taxon>Chordata</taxon>
        <taxon>Craniata</taxon>
        <taxon>Vertebrata</taxon>
        <taxon>Euteleostomi</taxon>
        <taxon>Actinopterygii</taxon>
        <taxon>Neopterygii</taxon>
        <taxon>Teleostei</taxon>
        <taxon>Neoteleostei</taxon>
        <taxon>Acanthomorphata</taxon>
        <taxon>Ovalentaria</taxon>
        <taxon>Blenniimorphae</taxon>
        <taxon>Blenniiformes</taxon>
        <taxon>Gobiesocoidei</taxon>
        <taxon>Gobiesocidae</taxon>
        <taxon>Gobiesocinae</taxon>
        <taxon>Gouania</taxon>
    </lineage>
</organism>
<name>A0A8C5N6H7_GOUWI</name>
<comment type="similarity">
    <text evidence="1">Belongs to the ABI family.</text>
</comment>
<sequence>MTEQGGFAEVINQIFQNAPSARKGLVDNHSNLLRVADYCDSNYTQAEDQSKAIEDAKALTTQALASVTYQINSLATMVLRLLEAQAMQVKDMESSVNLLSLVSNSDQRK</sequence>
<dbReference type="AlphaFoldDB" id="A0A8C5N6H7"/>
<dbReference type="GO" id="GO:0031209">
    <property type="term" value="C:SCAR complex"/>
    <property type="evidence" value="ECO:0007669"/>
    <property type="project" value="TreeGrafter"/>
</dbReference>